<keyword evidence="4" id="KW-0479">Metal-binding</keyword>
<dbReference type="PANTHER" id="PTHR42946:SF1">
    <property type="entry name" value="PHOSPHOGLUCOMUTASE (ALPHA-D-GLUCOSE-1,6-BISPHOSPHATE-DEPENDENT)"/>
    <property type="match status" value="1"/>
</dbReference>
<dbReference type="AlphaFoldDB" id="A0A381SKF7"/>
<name>A0A381SKF7_9ZZZZ</name>
<dbReference type="GO" id="GO:0006048">
    <property type="term" value="P:UDP-N-acetylglucosamine biosynthetic process"/>
    <property type="evidence" value="ECO:0007669"/>
    <property type="project" value="TreeGrafter"/>
</dbReference>
<dbReference type="SUPFAM" id="SSF55957">
    <property type="entry name" value="Phosphoglucomutase, C-terminal domain"/>
    <property type="match status" value="1"/>
</dbReference>
<evidence type="ECO:0000256" key="5">
    <source>
        <dbReference type="ARBA" id="ARBA00022842"/>
    </source>
</evidence>
<dbReference type="PANTHER" id="PTHR42946">
    <property type="entry name" value="PHOSPHOHEXOSE MUTASE"/>
    <property type="match status" value="1"/>
</dbReference>
<dbReference type="GO" id="GO:0004615">
    <property type="term" value="F:phosphomannomutase activity"/>
    <property type="evidence" value="ECO:0007669"/>
    <property type="project" value="TreeGrafter"/>
</dbReference>
<dbReference type="InterPro" id="IPR006352">
    <property type="entry name" value="GlmM_bact"/>
</dbReference>
<evidence type="ECO:0000256" key="8">
    <source>
        <dbReference type="ARBA" id="ARBA00068193"/>
    </source>
</evidence>
<comment type="similarity">
    <text evidence="2">Belongs to the phosphohexose mutase family.</text>
</comment>
<dbReference type="PRINTS" id="PR00509">
    <property type="entry name" value="PGMPMM"/>
</dbReference>
<dbReference type="Pfam" id="PF02878">
    <property type="entry name" value="PGM_PMM_I"/>
    <property type="match status" value="1"/>
</dbReference>
<protein>
    <recommendedName>
        <fullName evidence="8">Phosphoglucosamine mutase</fullName>
        <ecNumber evidence="7">5.4.2.10</ecNumber>
    </recommendedName>
</protein>
<keyword evidence="6" id="KW-0413">Isomerase</keyword>
<feature type="domain" description="Alpha-D-phosphohexomutase alpha/beta/alpha" evidence="10">
    <location>
        <begin position="8"/>
        <end position="137"/>
    </location>
</feature>
<dbReference type="FunFam" id="3.40.120.10:FF:000002">
    <property type="entry name" value="Phosphoglucosamine mutase"/>
    <property type="match status" value="1"/>
</dbReference>
<dbReference type="Pfam" id="PF02880">
    <property type="entry name" value="PGM_PMM_III"/>
    <property type="match status" value="1"/>
</dbReference>
<evidence type="ECO:0000259" key="11">
    <source>
        <dbReference type="Pfam" id="PF02879"/>
    </source>
</evidence>
<dbReference type="NCBIfam" id="TIGR01455">
    <property type="entry name" value="glmM"/>
    <property type="match status" value="1"/>
</dbReference>
<dbReference type="InterPro" id="IPR005844">
    <property type="entry name" value="A-D-PHexomutase_a/b/a-I"/>
</dbReference>
<dbReference type="InterPro" id="IPR005843">
    <property type="entry name" value="A-D-PHexomutase_C"/>
</dbReference>
<dbReference type="InterPro" id="IPR005841">
    <property type="entry name" value="Alpha-D-phosphohexomutase_SF"/>
</dbReference>
<dbReference type="GO" id="GO:0005975">
    <property type="term" value="P:carbohydrate metabolic process"/>
    <property type="evidence" value="ECO:0007669"/>
    <property type="project" value="InterPro"/>
</dbReference>
<evidence type="ECO:0000256" key="7">
    <source>
        <dbReference type="ARBA" id="ARBA00066330"/>
    </source>
</evidence>
<dbReference type="InterPro" id="IPR005845">
    <property type="entry name" value="A-D-PHexomutase_a/b/a-II"/>
</dbReference>
<evidence type="ECO:0000256" key="1">
    <source>
        <dbReference type="ARBA" id="ARBA00001946"/>
    </source>
</evidence>
<dbReference type="InterPro" id="IPR036900">
    <property type="entry name" value="A-D-PHexomutase_C_sf"/>
</dbReference>
<evidence type="ECO:0000256" key="3">
    <source>
        <dbReference type="ARBA" id="ARBA00022553"/>
    </source>
</evidence>
<organism evidence="13">
    <name type="scientific">marine metagenome</name>
    <dbReference type="NCBI Taxonomy" id="408172"/>
    <lineage>
        <taxon>unclassified sequences</taxon>
        <taxon>metagenomes</taxon>
        <taxon>ecological metagenomes</taxon>
    </lineage>
</organism>
<dbReference type="InterPro" id="IPR005846">
    <property type="entry name" value="A-D-PHexomutase_a/b/a-III"/>
</dbReference>
<dbReference type="Pfam" id="PF00408">
    <property type="entry name" value="PGM_PMM_IV"/>
    <property type="match status" value="1"/>
</dbReference>
<dbReference type="GO" id="GO:0000287">
    <property type="term" value="F:magnesium ion binding"/>
    <property type="evidence" value="ECO:0007669"/>
    <property type="project" value="InterPro"/>
</dbReference>
<comment type="cofactor">
    <cofactor evidence="1">
        <name>Mg(2+)</name>
        <dbReference type="ChEBI" id="CHEBI:18420"/>
    </cofactor>
</comment>
<keyword evidence="3" id="KW-0597">Phosphoprotein</keyword>
<evidence type="ECO:0000256" key="2">
    <source>
        <dbReference type="ARBA" id="ARBA00010231"/>
    </source>
</evidence>
<accession>A0A381SKF7</accession>
<evidence type="ECO:0000259" key="12">
    <source>
        <dbReference type="Pfam" id="PF02880"/>
    </source>
</evidence>
<dbReference type="Gene3D" id="3.40.120.10">
    <property type="entry name" value="Alpha-D-Glucose-1,6-Bisphosphate, subunit A, domain 3"/>
    <property type="match status" value="3"/>
</dbReference>
<feature type="domain" description="Alpha-D-phosphohexomutase alpha/beta/alpha" evidence="11">
    <location>
        <begin position="160"/>
        <end position="257"/>
    </location>
</feature>
<dbReference type="GO" id="GO:0005829">
    <property type="term" value="C:cytosol"/>
    <property type="evidence" value="ECO:0007669"/>
    <property type="project" value="TreeGrafter"/>
</dbReference>
<proteinExistence type="inferred from homology"/>
<dbReference type="InterPro" id="IPR016066">
    <property type="entry name" value="A-D-PHexomutase_CS"/>
</dbReference>
<gene>
    <name evidence="13" type="ORF">METZ01_LOCUS56612</name>
</gene>
<dbReference type="EC" id="5.4.2.10" evidence="7"/>
<sequence length="454" mass="48229">MNSTRDRRFFGTDGIRGRVGQKPITPEDILHLGWAVGKALATHTGSEVLIGKDTRESGYMMESALESGLSAAGVGVVLTGPLPTPAVACLTRASNAVAGIMISASHNPYHDNGVKFFTSDGQKFSDDLEHKIEVLLADKIQTVTSGVMGKARRYNRAADDYVAYCQKQVGVDLDLSDFKIVLDCAHGAAYEIGPKLLNIFGAEIVLAGALPNGYNINDECGSVHPQHMAELVKKHNADLGIALDGDADRVVLADASGKVVDGDGMLYLLGVYGQKDPPVADGIVGTVMSNLGLELACQERGIAFERSNVGDRYVLEKMYAKSWTLGGETSGHIIQLDKGTTGDGLLTAVSVLEVMRSTGRTLAELVSGLQIYPQSMINVPINGSVPAAILLDDETVINAVREVESALDCNGRVVLRPSGTEPLIRVMVEGVDAVQVEMLVEQLTMAVVSSSAKY</sequence>
<dbReference type="InterPro" id="IPR016055">
    <property type="entry name" value="A-D-PHexomutase_a/b/a-I/II/III"/>
</dbReference>
<evidence type="ECO:0000256" key="4">
    <source>
        <dbReference type="ARBA" id="ARBA00022723"/>
    </source>
</evidence>
<dbReference type="FunFam" id="3.40.120.10:FF:000001">
    <property type="entry name" value="Phosphoglucosamine mutase"/>
    <property type="match status" value="1"/>
</dbReference>
<dbReference type="Gene3D" id="3.30.310.50">
    <property type="entry name" value="Alpha-D-phosphohexomutase, C-terminal domain"/>
    <property type="match status" value="1"/>
</dbReference>
<dbReference type="EMBL" id="UINC01003148">
    <property type="protein sequence ID" value="SVA03758.1"/>
    <property type="molecule type" value="Genomic_DNA"/>
</dbReference>
<evidence type="ECO:0000313" key="13">
    <source>
        <dbReference type="EMBL" id="SVA03758.1"/>
    </source>
</evidence>
<dbReference type="NCBIfam" id="NF008139">
    <property type="entry name" value="PRK10887.1"/>
    <property type="match status" value="1"/>
</dbReference>
<dbReference type="HAMAP" id="MF_01554_B">
    <property type="entry name" value="GlmM_B"/>
    <property type="match status" value="1"/>
</dbReference>
<dbReference type="FunFam" id="3.30.310.50:FF:000001">
    <property type="entry name" value="Phosphoglucosamine mutase"/>
    <property type="match status" value="1"/>
</dbReference>
<evidence type="ECO:0000256" key="6">
    <source>
        <dbReference type="ARBA" id="ARBA00023235"/>
    </source>
</evidence>
<reference evidence="13" key="1">
    <citation type="submission" date="2018-05" db="EMBL/GenBank/DDBJ databases">
        <authorList>
            <person name="Lanie J.A."/>
            <person name="Ng W.-L."/>
            <person name="Kazmierczak K.M."/>
            <person name="Andrzejewski T.M."/>
            <person name="Davidsen T.M."/>
            <person name="Wayne K.J."/>
            <person name="Tettelin H."/>
            <person name="Glass J.I."/>
            <person name="Rusch D."/>
            <person name="Podicherti R."/>
            <person name="Tsui H.-C.T."/>
            <person name="Winkler M.E."/>
        </authorList>
    </citation>
    <scope>NUCLEOTIDE SEQUENCE</scope>
</reference>
<dbReference type="Pfam" id="PF02879">
    <property type="entry name" value="PGM_PMM_II"/>
    <property type="match status" value="1"/>
</dbReference>
<feature type="domain" description="Alpha-D-phosphohexomutase C-terminal" evidence="9">
    <location>
        <begin position="388"/>
        <end position="443"/>
    </location>
</feature>
<evidence type="ECO:0000259" key="9">
    <source>
        <dbReference type="Pfam" id="PF00408"/>
    </source>
</evidence>
<dbReference type="PROSITE" id="PS00710">
    <property type="entry name" value="PGM_PMM"/>
    <property type="match status" value="1"/>
</dbReference>
<dbReference type="CDD" id="cd05802">
    <property type="entry name" value="GlmM"/>
    <property type="match status" value="1"/>
</dbReference>
<dbReference type="GO" id="GO:0008966">
    <property type="term" value="F:phosphoglucosamine mutase activity"/>
    <property type="evidence" value="ECO:0007669"/>
    <property type="project" value="UniProtKB-EC"/>
</dbReference>
<dbReference type="SUPFAM" id="SSF53738">
    <property type="entry name" value="Phosphoglucomutase, first 3 domains"/>
    <property type="match status" value="3"/>
</dbReference>
<dbReference type="GO" id="GO:0009252">
    <property type="term" value="P:peptidoglycan biosynthetic process"/>
    <property type="evidence" value="ECO:0007669"/>
    <property type="project" value="TreeGrafter"/>
</dbReference>
<feature type="domain" description="Alpha-D-phosphohexomutase alpha/beta/alpha" evidence="12">
    <location>
        <begin position="261"/>
        <end position="367"/>
    </location>
</feature>
<evidence type="ECO:0000259" key="10">
    <source>
        <dbReference type="Pfam" id="PF02878"/>
    </source>
</evidence>
<dbReference type="InterPro" id="IPR050060">
    <property type="entry name" value="Phosphoglucosamine_mutase"/>
</dbReference>
<keyword evidence="5" id="KW-0460">Magnesium</keyword>